<evidence type="ECO:0000313" key="3">
    <source>
        <dbReference type="Proteomes" id="UP000015104"/>
    </source>
</evidence>
<accession>T1KUW1</accession>
<organism evidence="2 3">
    <name type="scientific">Tetranychus urticae</name>
    <name type="common">Two-spotted spider mite</name>
    <dbReference type="NCBI Taxonomy" id="32264"/>
    <lineage>
        <taxon>Eukaryota</taxon>
        <taxon>Metazoa</taxon>
        <taxon>Ecdysozoa</taxon>
        <taxon>Arthropoda</taxon>
        <taxon>Chelicerata</taxon>
        <taxon>Arachnida</taxon>
        <taxon>Acari</taxon>
        <taxon>Acariformes</taxon>
        <taxon>Trombidiformes</taxon>
        <taxon>Prostigmata</taxon>
        <taxon>Eleutherengona</taxon>
        <taxon>Raphignathae</taxon>
        <taxon>Tetranychoidea</taxon>
        <taxon>Tetranychidae</taxon>
        <taxon>Tetranychus</taxon>
    </lineage>
</organism>
<protein>
    <recommendedName>
        <fullName evidence="4">t-SNARE coiled-coil homology domain-containing protein</fullName>
    </recommendedName>
</protein>
<evidence type="ECO:0008006" key="4">
    <source>
        <dbReference type="Google" id="ProtNLM"/>
    </source>
</evidence>
<keyword evidence="3" id="KW-1185">Reference proteome</keyword>
<dbReference type="Proteomes" id="UP000015104">
    <property type="component" value="Unassembled WGS sequence"/>
</dbReference>
<dbReference type="HOGENOM" id="CLU_2006819_0_0_1"/>
<name>T1KUW1_TETUR</name>
<dbReference type="EMBL" id="CAEY01000583">
    <property type="status" value="NOT_ANNOTATED_CDS"/>
    <property type="molecule type" value="Genomic_DNA"/>
</dbReference>
<evidence type="ECO:0000313" key="2">
    <source>
        <dbReference type="EnsemblMetazoa" id="tetur22g01480.1"/>
    </source>
</evidence>
<keyword evidence="1" id="KW-0175">Coiled coil</keyword>
<evidence type="ECO:0000256" key="1">
    <source>
        <dbReference type="SAM" id="Coils"/>
    </source>
</evidence>
<reference evidence="3" key="1">
    <citation type="submission" date="2011-08" db="EMBL/GenBank/DDBJ databases">
        <authorList>
            <person name="Rombauts S."/>
        </authorList>
    </citation>
    <scope>NUCLEOTIDE SEQUENCE</scope>
    <source>
        <strain evidence="3">London</strain>
    </source>
</reference>
<proteinExistence type="predicted"/>
<dbReference type="EnsemblMetazoa" id="tetur22g01480.1">
    <property type="protein sequence ID" value="tetur22g01480.1"/>
    <property type="gene ID" value="tetur22g01480"/>
</dbReference>
<feature type="coiled-coil region" evidence="1">
    <location>
        <begin position="50"/>
        <end position="91"/>
    </location>
</feature>
<sequence length="124" mass="13970">MKQISSVVGKCEFWDKVDFWDRDTYAISGTGSLPKVRFATSEVAEISLNYSELTGEAESLISDVEELLEMVRQQEDQISQKNEIIDSAQNTIGDQQHYIAYVYAELNKGVGIPRQEFPASSRSL</sequence>
<reference evidence="2" key="2">
    <citation type="submission" date="2015-06" db="UniProtKB">
        <authorList>
            <consortium name="EnsemblMetazoa"/>
        </authorList>
    </citation>
    <scope>IDENTIFICATION</scope>
</reference>
<dbReference type="AlphaFoldDB" id="T1KUW1"/>